<dbReference type="Pfam" id="PF04828">
    <property type="entry name" value="GFA"/>
    <property type="match status" value="1"/>
</dbReference>
<feature type="compositionally biased region" description="Basic and acidic residues" evidence="5">
    <location>
        <begin position="482"/>
        <end position="499"/>
    </location>
</feature>
<dbReference type="InterPro" id="IPR011057">
    <property type="entry name" value="Mss4-like_sf"/>
</dbReference>
<dbReference type="SUPFAM" id="SSF51316">
    <property type="entry name" value="Mss4-like"/>
    <property type="match status" value="2"/>
</dbReference>
<evidence type="ECO:0000256" key="2">
    <source>
        <dbReference type="ARBA" id="ARBA00022723"/>
    </source>
</evidence>
<dbReference type="Proteomes" id="UP000070501">
    <property type="component" value="Unassembled WGS sequence"/>
</dbReference>
<feature type="compositionally biased region" description="Polar residues" evidence="5">
    <location>
        <begin position="213"/>
        <end position="225"/>
    </location>
</feature>
<dbReference type="AlphaFoldDB" id="A0A136IWL5"/>
<dbReference type="InterPro" id="IPR006913">
    <property type="entry name" value="CENP-V/GFA"/>
</dbReference>
<dbReference type="OrthoDB" id="5422068at2759"/>
<reference evidence="8" key="1">
    <citation type="submission" date="2016-02" db="EMBL/GenBank/DDBJ databases">
        <title>Draft genome sequence of Microdochium bolleyi, a fungal endophyte of beachgrass.</title>
        <authorList>
            <consortium name="DOE Joint Genome Institute"/>
            <person name="David A.S."/>
            <person name="May G."/>
            <person name="Haridas S."/>
            <person name="Lim J."/>
            <person name="Wang M."/>
            <person name="Labutti K."/>
            <person name="Lipzen A."/>
            <person name="Barry K."/>
            <person name="Grigoriev I.V."/>
        </authorList>
    </citation>
    <scope>NUCLEOTIDE SEQUENCE [LARGE SCALE GENOMIC DNA]</scope>
    <source>
        <strain evidence="8">J235TASD1</strain>
    </source>
</reference>
<keyword evidence="8" id="KW-1185">Reference proteome</keyword>
<protein>
    <recommendedName>
        <fullName evidence="6">CENP-V/GFA domain-containing protein</fullName>
    </recommendedName>
</protein>
<evidence type="ECO:0000256" key="5">
    <source>
        <dbReference type="SAM" id="MobiDB-lite"/>
    </source>
</evidence>
<dbReference type="Gene3D" id="3.90.1590.10">
    <property type="entry name" value="glutathione-dependent formaldehyde- activating enzyme (gfa)"/>
    <property type="match status" value="2"/>
</dbReference>
<feature type="compositionally biased region" description="Polar residues" evidence="5">
    <location>
        <begin position="413"/>
        <end position="424"/>
    </location>
</feature>
<dbReference type="PANTHER" id="PTHR33337">
    <property type="entry name" value="GFA DOMAIN-CONTAINING PROTEIN"/>
    <property type="match status" value="1"/>
</dbReference>
<keyword evidence="2" id="KW-0479">Metal-binding</keyword>
<feature type="region of interest" description="Disordered" evidence="5">
    <location>
        <begin position="393"/>
        <end position="424"/>
    </location>
</feature>
<dbReference type="GO" id="GO:0046872">
    <property type="term" value="F:metal ion binding"/>
    <property type="evidence" value="ECO:0007669"/>
    <property type="project" value="UniProtKB-KW"/>
</dbReference>
<feature type="domain" description="CENP-V/GFA" evidence="6">
    <location>
        <begin position="14"/>
        <end position="159"/>
    </location>
</feature>
<keyword evidence="3" id="KW-0862">Zinc</keyword>
<dbReference type="STRING" id="196109.A0A136IWL5"/>
<dbReference type="PANTHER" id="PTHR33337:SF30">
    <property type="entry name" value="DUF636 DOMAIN PROTEIN (AFU_ORTHOLOGUE AFUA_1G03180)"/>
    <property type="match status" value="1"/>
</dbReference>
<dbReference type="GO" id="GO:0016846">
    <property type="term" value="F:carbon-sulfur lyase activity"/>
    <property type="evidence" value="ECO:0007669"/>
    <property type="project" value="InterPro"/>
</dbReference>
<name>A0A136IWL5_9PEZI</name>
<feature type="region of interest" description="Disordered" evidence="5">
    <location>
        <begin position="187"/>
        <end position="237"/>
    </location>
</feature>
<gene>
    <name evidence="7" type="ORF">Micbo1qcDRAFT_212811</name>
</gene>
<sequence length="567" mass="61398">MTESPASPMPHSPHMRITCHCGAAAQTISLPTSTNADAPLEISICHCYTCRHVSGVLCTTYLEIAGPPASLSGLVGYSDRNLLPSEQGPEDSTASLASSNGETWRWFCRTCGSHVFARQNDSPGRGGVSWAVATGCLVGDEDGAVMQDNHNEQDQQGQDHTSDKKGMVLQHINIHDAKDGGLAPVLGATRSIEDGGGTDSSHDEQRPKPQRQHWATASSPSSLNQDGPRPQVSCTPVHGSKDAQFIFADSGNTIRSRDVLDLHCLCRRVSLVVTRPDESSTLPWSPHSDCVYPYHATPRDFLQNRTDEKWWIRPSLAEEEETATRTSKGCSLDTTTTDRRNKRYLAGTCTCRSCRLGCGFEIQTWAFVPRSNIFVVARQSGCGNHDRRVLFPLDFSSPPDGEDTQHGHGGQEKNGNSNENAQPAVNPTTAILKTYNSQEGVFREFCPTCGATVFWHNEERPGVIDVSAGLAGLCLPSEEFSVGDKDDSSTARGAADRQTLRPAGHSGSASAAARAVGWLDWWTERVSFFEHAAAGRTGTGAALGTKIAAELQEGLRAWGRERRGELR</sequence>
<proteinExistence type="inferred from homology"/>
<organism evidence="7 8">
    <name type="scientific">Microdochium bolleyi</name>
    <dbReference type="NCBI Taxonomy" id="196109"/>
    <lineage>
        <taxon>Eukaryota</taxon>
        <taxon>Fungi</taxon>
        <taxon>Dikarya</taxon>
        <taxon>Ascomycota</taxon>
        <taxon>Pezizomycotina</taxon>
        <taxon>Sordariomycetes</taxon>
        <taxon>Xylariomycetidae</taxon>
        <taxon>Xylariales</taxon>
        <taxon>Microdochiaceae</taxon>
        <taxon>Microdochium</taxon>
    </lineage>
</organism>
<evidence type="ECO:0000313" key="7">
    <source>
        <dbReference type="EMBL" id="KXJ89404.1"/>
    </source>
</evidence>
<dbReference type="PROSITE" id="PS51891">
    <property type="entry name" value="CENP_V_GFA"/>
    <property type="match status" value="1"/>
</dbReference>
<evidence type="ECO:0000313" key="8">
    <source>
        <dbReference type="Proteomes" id="UP000070501"/>
    </source>
</evidence>
<evidence type="ECO:0000256" key="1">
    <source>
        <dbReference type="ARBA" id="ARBA00005495"/>
    </source>
</evidence>
<accession>A0A136IWL5</accession>
<feature type="region of interest" description="Disordered" evidence="5">
    <location>
        <begin position="480"/>
        <end position="507"/>
    </location>
</feature>
<dbReference type="EMBL" id="KQ964255">
    <property type="protein sequence ID" value="KXJ89404.1"/>
    <property type="molecule type" value="Genomic_DNA"/>
</dbReference>
<dbReference type="InParanoid" id="A0A136IWL5"/>
<keyword evidence="4" id="KW-0456">Lyase</keyword>
<evidence type="ECO:0000256" key="4">
    <source>
        <dbReference type="ARBA" id="ARBA00023239"/>
    </source>
</evidence>
<evidence type="ECO:0000259" key="6">
    <source>
        <dbReference type="PROSITE" id="PS51891"/>
    </source>
</evidence>
<comment type="similarity">
    <text evidence="1">Belongs to the Gfa family.</text>
</comment>
<evidence type="ECO:0000256" key="3">
    <source>
        <dbReference type="ARBA" id="ARBA00022833"/>
    </source>
</evidence>